<dbReference type="EMBL" id="FNPB01000008">
    <property type="protein sequence ID" value="SDY20256.1"/>
    <property type="molecule type" value="Genomic_DNA"/>
</dbReference>
<keyword evidence="2" id="KW-1185">Reference proteome</keyword>
<dbReference type="Proteomes" id="UP000199170">
    <property type="component" value="Unassembled WGS sequence"/>
</dbReference>
<proteinExistence type="predicted"/>
<reference evidence="2" key="1">
    <citation type="submission" date="2016-10" db="EMBL/GenBank/DDBJ databases">
        <authorList>
            <person name="Varghese N."/>
            <person name="Submissions S."/>
        </authorList>
    </citation>
    <scope>NUCLEOTIDE SEQUENCE [LARGE SCALE GENOMIC DNA]</scope>
    <source>
        <strain evidence="2">CGMCC 1.10118</strain>
    </source>
</reference>
<organism evidence="1 2">
    <name type="scientific">Halobellus clavatus</name>
    <dbReference type="NCBI Taxonomy" id="660517"/>
    <lineage>
        <taxon>Archaea</taxon>
        <taxon>Methanobacteriati</taxon>
        <taxon>Methanobacteriota</taxon>
        <taxon>Stenosarchaea group</taxon>
        <taxon>Halobacteria</taxon>
        <taxon>Halobacteriales</taxon>
        <taxon>Haloferacaceae</taxon>
        <taxon>Halobellus</taxon>
    </lineage>
</organism>
<dbReference type="AlphaFoldDB" id="A0A1H3HXQ7"/>
<sequence length="69" mass="7951">MIQRLWRVFLNRLGRSEEEADGRDAETFVPSPLDLSVRIGHGGRDDEVARELSKIDDRAAELEDARREE</sequence>
<dbReference type="STRING" id="660517.SAMN04487946_108126"/>
<evidence type="ECO:0000313" key="2">
    <source>
        <dbReference type="Proteomes" id="UP000199170"/>
    </source>
</evidence>
<evidence type="ECO:0000313" key="1">
    <source>
        <dbReference type="EMBL" id="SDY20256.1"/>
    </source>
</evidence>
<accession>A0A1H3HXQ7</accession>
<protein>
    <submittedName>
        <fullName evidence="1">Uncharacterized protein</fullName>
    </submittedName>
</protein>
<gene>
    <name evidence="1" type="ORF">SAMN04487946_108126</name>
</gene>
<dbReference type="OrthoDB" id="304869at2157"/>
<dbReference type="RefSeq" id="WP_089767683.1">
    <property type="nucleotide sequence ID" value="NZ_FNPB01000008.1"/>
</dbReference>
<name>A0A1H3HXQ7_9EURY</name>